<dbReference type="Pfam" id="PF00512">
    <property type="entry name" value="HisKA"/>
    <property type="match status" value="1"/>
</dbReference>
<dbReference type="InterPro" id="IPR003594">
    <property type="entry name" value="HATPase_dom"/>
</dbReference>
<dbReference type="STRING" id="1304275.C41B8_04396"/>
<evidence type="ECO:0000256" key="10">
    <source>
        <dbReference type="ARBA" id="ARBA00022989"/>
    </source>
</evidence>
<sequence>MSLRRRLLITLVASLCLLWFAASAWMLFDLDRRVRDTLDQRLVASAHMVAGLLSQVPESTWQQTVGPQLSSPPGAGVACQIRSMRGDVLLRTRGDLASVLNRAPPGFSERSRNGQRWRLYTEFDHGLVITVADRVDERRHLQWGIVLAAAVPFVLALLGSLIAVWWSISRGLAPLERLRRELARRNPETLVPIVVESAPAELQPAIATLNHLLDRTAQALTREQRFTSDAAHELRTPLTAIKTHVQLAARADGQRARQALVDAEAGIARLQHTLEQLLLLARIENDQSDRPVSTAAVSDVIAAALADLGEQTRVQVGPFDAAAEVVAPLALTAGALRNLLENACRHTPAGQPITLDVERRGRNIVFIVRDRGDWPADVDPDVLIPRFARQGTGRAQGGSGLGLAIAAAVAERFGGGLVLQARPGGGLQTELSLLATDTDQRRRAD</sequence>
<evidence type="ECO:0000256" key="2">
    <source>
        <dbReference type="ARBA" id="ARBA00004141"/>
    </source>
</evidence>
<dbReference type="GO" id="GO:0000155">
    <property type="term" value="F:phosphorelay sensor kinase activity"/>
    <property type="evidence" value="ECO:0007669"/>
    <property type="project" value="InterPro"/>
</dbReference>
<dbReference type="InterPro" id="IPR013727">
    <property type="entry name" value="2CSK_N"/>
</dbReference>
<dbReference type="SMART" id="SM00387">
    <property type="entry name" value="HATPase_c"/>
    <property type="match status" value="1"/>
</dbReference>
<comment type="caution">
    <text evidence="14">The sequence shown here is derived from an EMBL/GenBank/DDBJ whole genome shotgun (WGS) entry which is preliminary data.</text>
</comment>
<dbReference type="AlphaFoldDB" id="A0A084IP07"/>
<dbReference type="GO" id="GO:0005886">
    <property type="term" value="C:plasma membrane"/>
    <property type="evidence" value="ECO:0007669"/>
    <property type="project" value="TreeGrafter"/>
</dbReference>
<dbReference type="InterPro" id="IPR050428">
    <property type="entry name" value="TCS_sensor_his_kinase"/>
</dbReference>
<evidence type="ECO:0000256" key="3">
    <source>
        <dbReference type="ARBA" id="ARBA00012438"/>
    </source>
</evidence>
<evidence type="ECO:0000256" key="6">
    <source>
        <dbReference type="ARBA" id="ARBA00022692"/>
    </source>
</evidence>
<dbReference type="InterPro" id="IPR005467">
    <property type="entry name" value="His_kinase_dom"/>
</dbReference>
<feature type="domain" description="Histidine kinase" evidence="13">
    <location>
        <begin position="229"/>
        <end position="437"/>
    </location>
</feature>
<dbReference type="PANTHER" id="PTHR45436">
    <property type="entry name" value="SENSOR HISTIDINE KINASE YKOH"/>
    <property type="match status" value="1"/>
</dbReference>
<dbReference type="CDD" id="cd00082">
    <property type="entry name" value="HisKA"/>
    <property type="match status" value="1"/>
</dbReference>
<dbReference type="InterPro" id="IPR036890">
    <property type="entry name" value="HATPase_C_sf"/>
</dbReference>
<evidence type="ECO:0000256" key="7">
    <source>
        <dbReference type="ARBA" id="ARBA00022741"/>
    </source>
</evidence>
<dbReference type="PANTHER" id="PTHR45436:SF14">
    <property type="entry name" value="SENSOR PROTEIN QSEC"/>
    <property type="match status" value="1"/>
</dbReference>
<keyword evidence="12" id="KW-0472">Membrane</keyword>
<dbReference type="RefSeq" id="WP_051883046.1">
    <property type="nucleotide sequence ID" value="NZ_APNK01000004.1"/>
</dbReference>
<dbReference type="Pfam" id="PF02518">
    <property type="entry name" value="HATPase_c"/>
    <property type="match status" value="1"/>
</dbReference>
<keyword evidence="6 12" id="KW-0812">Transmembrane</keyword>
<keyword evidence="9" id="KW-0067">ATP-binding</keyword>
<dbReference type="Gene3D" id="3.30.565.10">
    <property type="entry name" value="Histidine kinase-like ATPase, C-terminal domain"/>
    <property type="match status" value="1"/>
</dbReference>
<organism evidence="14 15">
    <name type="scientific">Salinisphaera hydrothermalis (strain C41B8)</name>
    <dbReference type="NCBI Taxonomy" id="1304275"/>
    <lineage>
        <taxon>Bacteria</taxon>
        <taxon>Pseudomonadati</taxon>
        <taxon>Pseudomonadota</taxon>
        <taxon>Gammaproteobacteria</taxon>
        <taxon>Salinisphaerales</taxon>
        <taxon>Salinisphaeraceae</taxon>
        <taxon>Salinisphaera</taxon>
    </lineage>
</organism>
<keyword evidence="5" id="KW-0808">Transferase</keyword>
<name>A0A084IP07_SALHC</name>
<evidence type="ECO:0000256" key="4">
    <source>
        <dbReference type="ARBA" id="ARBA00022553"/>
    </source>
</evidence>
<dbReference type="PROSITE" id="PS50109">
    <property type="entry name" value="HIS_KIN"/>
    <property type="match status" value="1"/>
</dbReference>
<keyword evidence="10 12" id="KW-1133">Transmembrane helix</keyword>
<keyword evidence="8 14" id="KW-0418">Kinase</keyword>
<accession>A0A084IP07</accession>
<keyword evidence="11" id="KW-0902">Two-component regulatory system</keyword>
<dbReference type="GO" id="GO:0005524">
    <property type="term" value="F:ATP binding"/>
    <property type="evidence" value="ECO:0007669"/>
    <property type="project" value="UniProtKB-KW"/>
</dbReference>
<evidence type="ECO:0000256" key="9">
    <source>
        <dbReference type="ARBA" id="ARBA00022840"/>
    </source>
</evidence>
<dbReference type="PATRIC" id="fig|1304275.5.peg.900"/>
<evidence type="ECO:0000256" key="1">
    <source>
        <dbReference type="ARBA" id="ARBA00000085"/>
    </source>
</evidence>
<evidence type="ECO:0000256" key="5">
    <source>
        <dbReference type="ARBA" id="ARBA00022679"/>
    </source>
</evidence>
<comment type="subcellular location">
    <subcellularLocation>
        <location evidence="2">Membrane</location>
        <topology evidence="2">Multi-pass membrane protein</topology>
    </subcellularLocation>
</comment>
<evidence type="ECO:0000256" key="8">
    <source>
        <dbReference type="ARBA" id="ARBA00022777"/>
    </source>
</evidence>
<dbReference type="Gene3D" id="1.10.287.130">
    <property type="match status" value="1"/>
</dbReference>
<dbReference type="EC" id="2.7.13.3" evidence="3"/>
<dbReference type="SUPFAM" id="SSF55874">
    <property type="entry name" value="ATPase domain of HSP90 chaperone/DNA topoisomerase II/histidine kinase"/>
    <property type="match status" value="1"/>
</dbReference>
<dbReference type="SMART" id="SM00388">
    <property type="entry name" value="HisKA"/>
    <property type="match status" value="1"/>
</dbReference>
<evidence type="ECO:0000256" key="11">
    <source>
        <dbReference type="ARBA" id="ARBA00023012"/>
    </source>
</evidence>
<dbReference type="eggNOG" id="COG2205">
    <property type="taxonomic scope" value="Bacteria"/>
</dbReference>
<comment type="catalytic activity">
    <reaction evidence="1">
        <text>ATP + protein L-histidine = ADP + protein N-phospho-L-histidine.</text>
        <dbReference type="EC" id="2.7.13.3"/>
    </reaction>
</comment>
<evidence type="ECO:0000256" key="12">
    <source>
        <dbReference type="SAM" id="Phobius"/>
    </source>
</evidence>
<keyword evidence="7" id="KW-0547">Nucleotide-binding</keyword>
<dbReference type="EMBL" id="APNK01000004">
    <property type="protein sequence ID" value="KEZ78441.1"/>
    <property type="molecule type" value="Genomic_DNA"/>
</dbReference>
<keyword evidence="4" id="KW-0597">Phosphoprotein</keyword>
<keyword evidence="15" id="KW-1185">Reference proteome</keyword>
<dbReference type="InterPro" id="IPR036097">
    <property type="entry name" value="HisK_dim/P_sf"/>
</dbReference>
<proteinExistence type="predicted"/>
<dbReference type="Pfam" id="PF08521">
    <property type="entry name" value="2CSK_N"/>
    <property type="match status" value="1"/>
</dbReference>
<evidence type="ECO:0000313" key="14">
    <source>
        <dbReference type="EMBL" id="KEZ78441.1"/>
    </source>
</evidence>
<gene>
    <name evidence="14" type="ORF">C41B8_04396</name>
</gene>
<reference evidence="14 15" key="1">
    <citation type="submission" date="2013-03" db="EMBL/GenBank/DDBJ databases">
        <title>Salinisphaera hydrothermalis C41B8 Genome Sequencing.</title>
        <authorList>
            <person name="Li C."/>
            <person name="Lai Q."/>
            <person name="Shao Z."/>
        </authorList>
    </citation>
    <scope>NUCLEOTIDE SEQUENCE [LARGE SCALE GENOMIC DNA]</scope>
    <source>
        <strain evidence="14 15">C41B8</strain>
    </source>
</reference>
<dbReference type="InterPro" id="IPR003661">
    <property type="entry name" value="HisK_dim/P_dom"/>
</dbReference>
<dbReference type="Proteomes" id="UP000028302">
    <property type="component" value="Unassembled WGS sequence"/>
</dbReference>
<evidence type="ECO:0000259" key="13">
    <source>
        <dbReference type="PROSITE" id="PS50109"/>
    </source>
</evidence>
<dbReference type="OrthoDB" id="9809766at2"/>
<protein>
    <recommendedName>
        <fullName evidence="3">histidine kinase</fullName>
        <ecNumber evidence="3">2.7.13.3</ecNumber>
    </recommendedName>
</protein>
<evidence type="ECO:0000313" key="15">
    <source>
        <dbReference type="Proteomes" id="UP000028302"/>
    </source>
</evidence>
<dbReference type="SUPFAM" id="SSF47384">
    <property type="entry name" value="Homodimeric domain of signal transducing histidine kinase"/>
    <property type="match status" value="1"/>
</dbReference>
<feature type="transmembrane region" description="Helical" evidence="12">
    <location>
        <begin position="143"/>
        <end position="168"/>
    </location>
</feature>